<dbReference type="GeneTree" id="ENSGT00950000186116"/>
<evidence type="ECO:0000313" key="1">
    <source>
        <dbReference type="Ensembl" id="ENSCAFP00020004439.1"/>
    </source>
</evidence>
<accession>A0A8C0JT72</accession>
<dbReference type="Proteomes" id="UP000694391">
    <property type="component" value="Unplaced"/>
</dbReference>
<proteinExistence type="predicted"/>
<name>A0A8C0JT72_CANLU</name>
<dbReference type="SUPFAM" id="SSF118359">
    <property type="entry name" value="Expressed protein At2g23090/F21P24.15"/>
    <property type="match status" value="1"/>
</dbReference>
<organism evidence="1 2">
    <name type="scientific">Canis lupus dingo</name>
    <name type="common">dingo</name>
    <dbReference type="NCBI Taxonomy" id="286419"/>
    <lineage>
        <taxon>Eukaryota</taxon>
        <taxon>Metazoa</taxon>
        <taxon>Chordata</taxon>
        <taxon>Craniata</taxon>
        <taxon>Vertebrata</taxon>
        <taxon>Euteleostomi</taxon>
        <taxon>Mammalia</taxon>
        <taxon>Eutheria</taxon>
        <taxon>Laurasiatheria</taxon>
        <taxon>Carnivora</taxon>
        <taxon>Caniformia</taxon>
        <taxon>Canidae</taxon>
        <taxon>Canis</taxon>
    </lineage>
</organism>
<reference evidence="1" key="1">
    <citation type="submission" date="2025-08" db="UniProtKB">
        <authorList>
            <consortium name="Ensembl"/>
        </authorList>
    </citation>
    <scope>IDENTIFICATION</scope>
</reference>
<sequence length="64" mass="7462">MWLLDSRRFSLSRKLRKKQAGQKKEERHDQKAAAKATFIYACTICRTRINGISDLTSHLTLQKI</sequence>
<dbReference type="Ensembl" id="ENSCAFT00020005137.1">
    <property type="protein sequence ID" value="ENSCAFP00020004439.1"/>
    <property type="gene ID" value="ENSCAFG00020003667.1"/>
</dbReference>
<protein>
    <submittedName>
        <fullName evidence="1">Uncharacterized protein</fullName>
    </submittedName>
</protein>
<keyword evidence="2" id="KW-1185">Reference proteome</keyword>
<evidence type="ECO:0000313" key="2">
    <source>
        <dbReference type="Proteomes" id="UP000694391"/>
    </source>
</evidence>
<dbReference type="AlphaFoldDB" id="A0A8C0JT72"/>
<reference evidence="1" key="2">
    <citation type="submission" date="2025-09" db="UniProtKB">
        <authorList>
            <consortium name="Ensembl"/>
        </authorList>
    </citation>
    <scope>IDENTIFICATION</scope>
</reference>